<name>A0A3P6SYA8_LITSI</name>
<evidence type="ECO:0000256" key="1">
    <source>
        <dbReference type="SAM" id="MobiDB-lite"/>
    </source>
</evidence>
<reference evidence="2 3" key="1">
    <citation type="submission" date="2018-08" db="EMBL/GenBank/DDBJ databases">
        <authorList>
            <person name="Laetsch R D."/>
            <person name="Stevens L."/>
            <person name="Kumar S."/>
            <person name="Blaxter L. M."/>
        </authorList>
    </citation>
    <scope>NUCLEOTIDE SEQUENCE [LARGE SCALE GENOMIC DNA]</scope>
</reference>
<dbReference type="EMBL" id="UYRX01000330">
    <property type="protein sequence ID" value="VDK80296.1"/>
    <property type="molecule type" value="Genomic_DNA"/>
</dbReference>
<evidence type="ECO:0000313" key="2">
    <source>
        <dbReference type="EMBL" id="VDK80296.1"/>
    </source>
</evidence>
<evidence type="ECO:0000313" key="3">
    <source>
        <dbReference type="Proteomes" id="UP000277928"/>
    </source>
</evidence>
<feature type="region of interest" description="Disordered" evidence="1">
    <location>
        <begin position="57"/>
        <end position="77"/>
    </location>
</feature>
<dbReference type="Proteomes" id="UP000277928">
    <property type="component" value="Unassembled WGS sequence"/>
</dbReference>
<organism evidence="2 3">
    <name type="scientific">Litomosoides sigmodontis</name>
    <name type="common">Filarial nematode worm</name>
    <dbReference type="NCBI Taxonomy" id="42156"/>
    <lineage>
        <taxon>Eukaryota</taxon>
        <taxon>Metazoa</taxon>
        <taxon>Ecdysozoa</taxon>
        <taxon>Nematoda</taxon>
        <taxon>Chromadorea</taxon>
        <taxon>Rhabditida</taxon>
        <taxon>Spirurina</taxon>
        <taxon>Spiruromorpha</taxon>
        <taxon>Filarioidea</taxon>
        <taxon>Onchocercidae</taxon>
        <taxon>Litomosoides</taxon>
    </lineage>
</organism>
<keyword evidence="3" id="KW-1185">Reference proteome</keyword>
<accession>A0A3P6SYA8</accession>
<dbReference type="AlphaFoldDB" id="A0A3P6SYA8"/>
<gene>
    <name evidence="2" type="ORF">NLS_LOCUS4848</name>
</gene>
<sequence length="77" mass="8440">MIQQQRRSLIKEAEVDGRFKGAAAQRLAAQRGEESRKRATCSVPFHSSSGFAAGMIEREEESEGNGKMNDSLAQVTL</sequence>
<protein>
    <submittedName>
        <fullName evidence="2">Uncharacterized protein</fullName>
    </submittedName>
</protein>
<proteinExistence type="predicted"/>